<protein>
    <recommendedName>
        <fullName evidence="3 11">FAD:protein FMN transferase</fullName>
        <ecNumber evidence="2 11">2.7.1.180</ecNumber>
    </recommendedName>
    <alternativeName>
        <fullName evidence="9 11">Flavin transferase</fullName>
    </alternativeName>
</protein>
<evidence type="ECO:0000313" key="12">
    <source>
        <dbReference type="EMBL" id="MEO3714428.1"/>
    </source>
</evidence>
<evidence type="ECO:0000256" key="7">
    <source>
        <dbReference type="ARBA" id="ARBA00022827"/>
    </source>
</evidence>
<dbReference type="PANTHER" id="PTHR30040:SF2">
    <property type="entry name" value="FAD:PROTEIN FMN TRANSFERASE"/>
    <property type="match status" value="1"/>
</dbReference>
<keyword evidence="6 11" id="KW-0479">Metal-binding</keyword>
<dbReference type="EMBL" id="JBDPZC010000008">
    <property type="protein sequence ID" value="MEO3714428.1"/>
    <property type="molecule type" value="Genomic_DNA"/>
</dbReference>
<dbReference type="SUPFAM" id="SSF143631">
    <property type="entry name" value="ApbE-like"/>
    <property type="match status" value="1"/>
</dbReference>
<reference evidence="12 13" key="1">
    <citation type="submission" date="2024-05" db="EMBL/GenBank/DDBJ databases">
        <title>Roseateles sp. 2.12 16S ribosomal RNA gene Genome sequencing and assembly.</title>
        <authorList>
            <person name="Woo H."/>
        </authorList>
    </citation>
    <scope>NUCLEOTIDE SEQUENCE [LARGE SCALE GENOMIC DNA]</scope>
    <source>
        <strain evidence="12 13">2.12</strain>
    </source>
</reference>
<organism evidence="12 13">
    <name type="scientific">Roseateles flavus</name>
    <dbReference type="NCBI Taxonomy" id="3149041"/>
    <lineage>
        <taxon>Bacteria</taxon>
        <taxon>Pseudomonadati</taxon>
        <taxon>Pseudomonadota</taxon>
        <taxon>Betaproteobacteria</taxon>
        <taxon>Burkholderiales</taxon>
        <taxon>Sphaerotilaceae</taxon>
        <taxon>Roseateles</taxon>
    </lineage>
</organism>
<comment type="catalytic activity">
    <reaction evidence="10 11">
        <text>L-threonyl-[protein] + FAD = FMN-L-threonyl-[protein] + AMP + H(+)</text>
        <dbReference type="Rhea" id="RHEA:36847"/>
        <dbReference type="Rhea" id="RHEA-COMP:11060"/>
        <dbReference type="Rhea" id="RHEA-COMP:11061"/>
        <dbReference type="ChEBI" id="CHEBI:15378"/>
        <dbReference type="ChEBI" id="CHEBI:30013"/>
        <dbReference type="ChEBI" id="CHEBI:57692"/>
        <dbReference type="ChEBI" id="CHEBI:74257"/>
        <dbReference type="ChEBI" id="CHEBI:456215"/>
        <dbReference type="EC" id="2.7.1.180"/>
    </reaction>
</comment>
<evidence type="ECO:0000256" key="5">
    <source>
        <dbReference type="ARBA" id="ARBA00022679"/>
    </source>
</evidence>
<comment type="caution">
    <text evidence="12">The sequence shown here is derived from an EMBL/GenBank/DDBJ whole genome shotgun (WGS) entry which is preliminary data.</text>
</comment>
<comment type="cofactor">
    <cofactor evidence="1">
        <name>Mg(2+)</name>
        <dbReference type="ChEBI" id="CHEBI:18420"/>
    </cofactor>
</comment>
<dbReference type="InterPro" id="IPR024932">
    <property type="entry name" value="ApbE"/>
</dbReference>
<dbReference type="EC" id="2.7.1.180" evidence="2 11"/>
<keyword evidence="5 11" id="KW-0808">Transferase</keyword>
<dbReference type="GO" id="GO:0016740">
    <property type="term" value="F:transferase activity"/>
    <property type="evidence" value="ECO:0007669"/>
    <property type="project" value="UniProtKB-KW"/>
</dbReference>
<evidence type="ECO:0000256" key="11">
    <source>
        <dbReference type="PIRNR" id="PIRNR006268"/>
    </source>
</evidence>
<evidence type="ECO:0000256" key="4">
    <source>
        <dbReference type="ARBA" id="ARBA00022630"/>
    </source>
</evidence>
<evidence type="ECO:0000256" key="8">
    <source>
        <dbReference type="ARBA" id="ARBA00022842"/>
    </source>
</evidence>
<evidence type="ECO:0000313" key="13">
    <source>
        <dbReference type="Proteomes" id="UP001462640"/>
    </source>
</evidence>
<keyword evidence="8 11" id="KW-0460">Magnesium</keyword>
<proteinExistence type="inferred from homology"/>
<name>A0ABV0GH86_9BURK</name>
<dbReference type="Gene3D" id="3.10.520.10">
    <property type="entry name" value="ApbE-like domains"/>
    <property type="match status" value="1"/>
</dbReference>
<sequence>MFPSPAPIPAPRRAPPQIAIPRQLRPEVPPWGQVLHSLQGQTMGTSWSLLCYGPAALRLAPVQAAVQARLDALVAELSHWEPRSLLCRFNGLRVGEGLDLPPDFAAVIAAALHVAEASAGAFDPCMGALVQRWGFGPPGQPPAQARAPLQAWRELRWDAPRRHLMQPGGLMLDFSAIAKGHAVDCISTLLVELGLPHHLVEIGGELRGQGLKPEGQPWWVDVEPPATDCELPTLRIALHQLAVASSGDYRRFRIDGQGRRLSHTLDPRTGQPVAHELALVSVLHESAMWADAWSTALMVLGPEQGLTLAASRGLAARLVLREGGGWRQLLSPALQALLEDAA</sequence>
<evidence type="ECO:0000256" key="9">
    <source>
        <dbReference type="ARBA" id="ARBA00031306"/>
    </source>
</evidence>
<accession>A0ABV0GH86</accession>
<keyword evidence="7 11" id="KW-0274">FAD</keyword>
<dbReference type="PANTHER" id="PTHR30040">
    <property type="entry name" value="THIAMINE BIOSYNTHESIS LIPOPROTEIN APBE"/>
    <property type="match status" value="1"/>
</dbReference>
<comment type="similarity">
    <text evidence="11">Belongs to the ApbE family.</text>
</comment>
<evidence type="ECO:0000256" key="10">
    <source>
        <dbReference type="ARBA" id="ARBA00048540"/>
    </source>
</evidence>
<dbReference type="InterPro" id="IPR003374">
    <property type="entry name" value="ApbE-like_sf"/>
</dbReference>
<evidence type="ECO:0000256" key="1">
    <source>
        <dbReference type="ARBA" id="ARBA00001946"/>
    </source>
</evidence>
<evidence type="ECO:0000256" key="2">
    <source>
        <dbReference type="ARBA" id="ARBA00011955"/>
    </source>
</evidence>
<dbReference type="Proteomes" id="UP001462640">
    <property type="component" value="Unassembled WGS sequence"/>
</dbReference>
<gene>
    <name evidence="12" type="ORF">ABDJ40_16805</name>
</gene>
<evidence type="ECO:0000256" key="6">
    <source>
        <dbReference type="ARBA" id="ARBA00022723"/>
    </source>
</evidence>
<dbReference type="RefSeq" id="WP_347611527.1">
    <property type="nucleotide sequence ID" value="NZ_JBDPZC010000008.1"/>
</dbReference>
<evidence type="ECO:0000256" key="3">
    <source>
        <dbReference type="ARBA" id="ARBA00016337"/>
    </source>
</evidence>
<keyword evidence="4 11" id="KW-0285">Flavoprotein</keyword>
<dbReference type="Pfam" id="PF02424">
    <property type="entry name" value="ApbE"/>
    <property type="match status" value="1"/>
</dbReference>
<keyword evidence="13" id="KW-1185">Reference proteome</keyword>
<dbReference type="PIRSF" id="PIRSF006268">
    <property type="entry name" value="ApbE"/>
    <property type="match status" value="1"/>
</dbReference>